<dbReference type="EMBL" id="JANWOI010000003">
    <property type="protein sequence ID" value="MDA5194437.1"/>
    <property type="molecule type" value="Genomic_DNA"/>
</dbReference>
<keyword evidence="2" id="KW-0238">DNA-binding</keyword>
<keyword evidence="6" id="KW-1185">Reference proteome</keyword>
<protein>
    <submittedName>
        <fullName evidence="5">LuxR C-terminal-related transcriptional regulator</fullName>
    </submittedName>
</protein>
<feature type="domain" description="HTH luxR-type" evidence="4">
    <location>
        <begin position="162"/>
        <end position="228"/>
    </location>
</feature>
<dbReference type="GO" id="GO:0006355">
    <property type="term" value="P:regulation of DNA-templated transcription"/>
    <property type="evidence" value="ECO:0007669"/>
    <property type="project" value="InterPro"/>
</dbReference>
<dbReference type="InterPro" id="IPR016032">
    <property type="entry name" value="Sig_transdc_resp-reg_C-effctor"/>
</dbReference>
<reference evidence="5" key="2">
    <citation type="journal article" date="2023" name="Syst. Appl. Microbiol.">
        <title>Govania unica gen. nov., sp. nov., a rare biosphere bacterium that represents a novel family in the class Alphaproteobacteria.</title>
        <authorList>
            <person name="Vandamme P."/>
            <person name="Peeters C."/>
            <person name="Hettiarachchi A."/>
            <person name="Cnockaert M."/>
            <person name="Carlier A."/>
        </authorList>
    </citation>
    <scope>NUCLEOTIDE SEQUENCE</scope>
    <source>
        <strain evidence="5">LMG 31809</strain>
    </source>
</reference>
<dbReference type="GO" id="GO:0003677">
    <property type="term" value="F:DNA binding"/>
    <property type="evidence" value="ECO:0007669"/>
    <property type="project" value="UniProtKB-KW"/>
</dbReference>
<dbReference type="PRINTS" id="PR00038">
    <property type="entry name" value="HTHLUXR"/>
</dbReference>
<dbReference type="InterPro" id="IPR000792">
    <property type="entry name" value="Tscrpt_reg_LuxR_C"/>
</dbReference>
<reference evidence="5" key="1">
    <citation type="submission" date="2022-08" db="EMBL/GenBank/DDBJ databases">
        <authorList>
            <person name="Vandamme P."/>
            <person name="Hettiarachchi A."/>
            <person name="Peeters C."/>
            <person name="Cnockaert M."/>
            <person name="Carlier A."/>
        </authorList>
    </citation>
    <scope>NUCLEOTIDE SEQUENCE</scope>
    <source>
        <strain evidence="5">LMG 31809</strain>
    </source>
</reference>
<accession>A0A9X3TZP3</accession>
<dbReference type="AlphaFoldDB" id="A0A9X3TZP3"/>
<evidence type="ECO:0000259" key="4">
    <source>
        <dbReference type="PROSITE" id="PS50043"/>
    </source>
</evidence>
<name>A0A9X3TZP3_9PROT</name>
<gene>
    <name evidence="5" type="ORF">NYP16_10785</name>
</gene>
<evidence type="ECO:0000256" key="3">
    <source>
        <dbReference type="ARBA" id="ARBA00023163"/>
    </source>
</evidence>
<organism evidence="5 6">
    <name type="scientific">Govanella unica</name>
    <dbReference type="NCBI Taxonomy" id="2975056"/>
    <lineage>
        <taxon>Bacteria</taxon>
        <taxon>Pseudomonadati</taxon>
        <taxon>Pseudomonadota</taxon>
        <taxon>Alphaproteobacteria</taxon>
        <taxon>Emcibacterales</taxon>
        <taxon>Govanellaceae</taxon>
        <taxon>Govanella</taxon>
    </lineage>
</organism>
<evidence type="ECO:0000313" key="5">
    <source>
        <dbReference type="EMBL" id="MDA5194437.1"/>
    </source>
</evidence>
<dbReference type="SMART" id="SM00421">
    <property type="entry name" value="HTH_LUXR"/>
    <property type="match status" value="1"/>
</dbReference>
<evidence type="ECO:0000256" key="2">
    <source>
        <dbReference type="ARBA" id="ARBA00023125"/>
    </source>
</evidence>
<dbReference type="InterPro" id="IPR036388">
    <property type="entry name" value="WH-like_DNA-bd_sf"/>
</dbReference>
<dbReference type="CDD" id="cd06170">
    <property type="entry name" value="LuxR_C_like"/>
    <property type="match status" value="1"/>
</dbReference>
<dbReference type="SUPFAM" id="SSF46894">
    <property type="entry name" value="C-terminal effector domain of the bipartite response regulators"/>
    <property type="match status" value="1"/>
</dbReference>
<dbReference type="Gene3D" id="1.10.10.10">
    <property type="entry name" value="Winged helix-like DNA-binding domain superfamily/Winged helix DNA-binding domain"/>
    <property type="match status" value="1"/>
</dbReference>
<dbReference type="Pfam" id="PF00196">
    <property type="entry name" value="GerE"/>
    <property type="match status" value="1"/>
</dbReference>
<dbReference type="PANTHER" id="PTHR44688">
    <property type="entry name" value="DNA-BINDING TRANSCRIPTIONAL ACTIVATOR DEVR_DOSR"/>
    <property type="match status" value="1"/>
</dbReference>
<evidence type="ECO:0000256" key="1">
    <source>
        <dbReference type="ARBA" id="ARBA00023015"/>
    </source>
</evidence>
<keyword evidence="1" id="KW-0805">Transcription regulation</keyword>
<comment type="caution">
    <text evidence="5">The sequence shown here is derived from an EMBL/GenBank/DDBJ whole genome shotgun (WGS) entry which is preliminary data.</text>
</comment>
<proteinExistence type="predicted"/>
<dbReference type="Proteomes" id="UP001141619">
    <property type="component" value="Unassembled WGS sequence"/>
</dbReference>
<dbReference type="PROSITE" id="PS50043">
    <property type="entry name" value="HTH_LUXR_2"/>
    <property type="match status" value="1"/>
</dbReference>
<sequence length="228" mass="26051">MVTALDCNAPLDFSQAILGFIGDIVPTTGRCFYRVDDRMQVFDHHLFNLAQEWLTAYQDHYCEFDPLHPSRCADKEAKIAILNDSMTSDRHTRNYMTSFLMPQETPYQLEVYLRHDRRIVAGLSLVRGVDMGPFSLTERALLERMVPFAEFCLDRILGHPAPSVPDEIGLTEREREIVQLVCAGLSNKEICRRLGIELPTVKTHLSRIFGKAGVQTRTALVHRLYRGN</sequence>
<dbReference type="RefSeq" id="WP_274944140.1">
    <property type="nucleotide sequence ID" value="NZ_JANWOI010000003.1"/>
</dbReference>
<evidence type="ECO:0000313" key="6">
    <source>
        <dbReference type="Proteomes" id="UP001141619"/>
    </source>
</evidence>
<keyword evidence="3" id="KW-0804">Transcription</keyword>
<dbReference type="PANTHER" id="PTHR44688:SF16">
    <property type="entry name" value="DNA-BINDING TRANSCRIPTIONAL ACTIVATOR DEVR_DOSR"/>
    <property type="match status" value="1"/>
</dbReference>